<dbReference type="RefSeq" id="WP_317573531.1">
    <property type="nucleotide sequence ID" value="NZ_NPEF02000018.1"/>
</dbReference>
<dbReference type="AlphaFoldDB" id="A0AAE4QPV7"/>
<evidence type="ECO:0000256" key="1">
    <source>
        <dbReference type="SAM" id="Phobius"/>
    </source>
</evidence>
<comment type="caution">
    <text evidence="3">The sequence shown here is derived from an EMBL/GenBank/DDBJ whole genome shotgun (WGS) entry which is preliminary data.</text>
</comment>
<dbReference type="PANTHER" id="PTHR35812">
    <property type="entry name" value="LIPOPROTEIN"/>
    <property type="match status" value="1"/>
</dbReference>
<dbReference type="EMBL" id="NPEF02000018">
    <property type="protein sequence ID" value="MDV6237039.1"/>
    <property type="molecule type" value="Genomic_DNA"/>
</dbReference>
<sequence length="1064" mass="111718">MDHRVGKDLTSFGRGIFILIPVLICVSTGCLGNRSANPLFGFIGSLFDQSPSFGPHFVSGQVVGLGGPGLVLKIENSENADFETLPVSSNGDFRFLNSLPQNSRYTVTVTSNPISQVCSVRNATGLIAAFDIDSVLIVCSSLSYFVKIQVNGLFGGGVGLVVKNNGTNPITINSCATPSCSHTFSVPVANGGNYDVTVDVPLGGPPSQICSPSGSNSGLISGSDVTVNIVCSRISYAVSVNVKELTGDGLVVRNNGEDRLVSKPTWVPPAPVPAVVDTFTILVADGGSYNISIPQQPSRPGLNQTCSVEAPSSAIGFVWGADVTIQVICSVSLYKVHLNVAGLAGNNLKIQNNSEQIAIPSNGIYSFPTELADLAAYSIGFPQQPGAPGLNQTCSVVGTPPIDPPASGSIDGSDVTVSVHCSTNSYDVKVRLIGLAGAGTATGPILKNNSEQILIPASPSTATYTFPTRVIDGGSYRVLVDQNPLDPNQSCSISGSVPYQGTVSGSAVTVEYTCVTNSYFVKVNVTGLEGLGLKLTNNGIEELTFDSDGIGTFPTSIPDHSGYAVVIGDQPTIPPPYSHLSQTCSLNTIPPAPASTGSIHGGTITVQAICSKVLGFMYYDFRNYFTELEVDSIGLITSDARIKINLPFGSILPGSDPAANLISSFGLYSSGTSTYVSGTPQISDVTGNSFDSAASYVYTIVDDLSPTRTKDYLLLLDTTIPISGTGIATMCFDDSGGYACDDGLGGLLSGYPAQYGNYIYPRSFNGPATIGPSYHHTTRDKITGLVWKTCLQGQTDATTPVYCSGSAVSMKWPSAQSSCAGLNSGSGYAGIRNWRLPKISELSTLVFYGTTVPPLIQTAYFPNQGGSLDLWSNTRNAAGTTSWFLQFSDGFSYDANNSSGAAGDTFRVRCVSGGQWPRGEGLTTSTLIDRGDGTIEDTLTDLRWRKCSKGLSGSTCSGGGFDPSNWKNALSYCSNLGLGPGGSLWRLPSVNELRTLVDHNFNDPALVERIGNLFPNTQNGDYWTATTYLPDSTQAYIVSFADGTVEAYSKTGAVKEVRCVSENE</sequence>
<evidence type="ECO:0000313" key="3">
    <source>
        <dbReference type="EMBL" id="MDV6237039.1"/>
    </source>
</evidence>
<feature type="transmembrane region" description="Helical" evidence="1">
    <location>
        <begin position="12"/>
        <end position="29"/>
    </location>
</feature>
<dbReference type="Proteomes" id="UP000232122">
    <property type="component" value="Unassembled WGS sequence"/>
</dbReference>
<organism evidence="3 4">
    <name type="scientific">Leptospira ellisii</name>
    <dbReference type="NCBI Taxonomy" id="2023197"/>
    <lineage>
        <taxon>Bacteria</taxon>
        <taxon>Pseudomonadati</taxon>
        <taxon>Spirochaetota</taxon>
        <taxon>Spirochaetia</taxon>
        <taxon>Leptospirales</taxon>
        <taxon>Leptospiraceae</taxon>
        <taxon>Leptospira</taxon>
    </lineage>
</organism>
<protein>
    <submittedName>
        <fullName evidence="3">DUF1566 domain-containing protein</fullName>
    </submittedName>
</protein>
<gene>
    <name evidence="3" type="ORF">CH379_015520</name>
</gene>
<reference evidence="3 4" key="1">
    <citation type="journal article" date="2018" name="Microb. Genom.">
        <title>Deciphering the unexplored Leptospira diversity from soils uncovers genomic evolution to virulence.</title>
        <authorList>
            <person name="Thibeaux R."/>
            <person name="Iraola G."/>
            <person name="Ferres I."/>
            <person name="Bierque E."/>
            <person name="Girault D."/>
            <person name="Soupe-Gilbert M.E."/>
            <person name="Picardeau M."/>
            <person name="Goarant C."/>
        </authorList>
    </citation>
    <scope>NUCLEOTIDE SEQUENCE [LARGE SCALE GENOMIC DNA]</scope>
    <source>
        <strain evidence="3 4">ATI7-C-A5</strain>
    </source>
</reference>
<keyword evidence="4" id="KW-1185">Reference proteome</keyword>
<keyword evidence="1" id="KW-0812">Transmembrane</keyword>
<evidence type="ECO:0000259" key="2">
    <source>
        <dbReference type="Pfam" id="PF07603"/>
    </source>
</evidence>
<feature type="domain" description="Lcl C-terminal" evidence="2">
    <location>
        <begin position="777"/>
        <end position="911"/>
    </location>
</feature>
<dbReference type="PANTHER" id="PTHR35812:SF1">
    <property type="entry name" value="LIPOPROTEIN"/>
    <property type="match status" value="1"/>
</dbReference>
<keyword evidence="1" id="KW-0472">Membrane</keyword>
<dbReference type="PROSITE" id="PS51257">
    <property type="entry name" value="PROKAR_LIPOPROTEIN"/>
    <property type="match status" value="1"/>
</dbReference>
<feature type="domain" description="Lcl C-terminal" evidence="2">
    <location>
        <begin position="933"/>
        <end position="1060"/>
    </location>
</feature>
<evidence type="ECO:0000313" key="4">
    <source>
        <dbReference type="Proteomes" id="UP000232122"/>
    </source>
</evidence>
<dbReference type="InterPro" id="IPR011460">
    <property type="entry name" value="Lcl_C"/>
</dbReference>
<proteinExistence type="predicted"/>
<name>A0AAE4QPV7_9LEPT</name>
<accession>A0AAE4QPV7</accession>
<dbReference type="Pfam" id="PF07603">
    <property type="entry name" value="Lcl_C"/>
    <property type="match status" value="2"/>
</dbReference>
<keyword evidence="1" id="KW-1133">Transmembrane helix</keyword>